<dbReference type="EMBL" id="QRDW01000001">
    <property type="protein sequence ID" value="RED54098.1"/>
    <property type="molecule type" value="Genomic_DNA"/>
</dbReference>
<dbReference type="GO" id="GO:0016829">
    <property type="term" value="F:lyase activity"/>
    <property type="evidence" value="ECO:0007669"/>
    <property type="project" value="UniProtKB-KW"/>
</dbReference>
<comment type="catalytic activity">
    <reaction evidence="8 10">
        <text>5-[(5-phospho-1-deoxy-D-ribulos-1-ylimino)methylamino]-1-(5-phospho-beta-D-ribosyl)imidazole-4-carboxamide + L-glutamine = D-erythro-1-(imidazol-4-yl)glycerol 3-phosphate + 5-amino-1-(5-phospho-beta-D-ribosyl)imidazole-4-carboxamide + L-glutamate + H(+)</text>
        <dbReference type="Rhea" id="RHEA:24793"/>
        <dbReference type="ChEBI" id="CHEBI:15378"/>
        <dbReference type="ChEBI" id="CHEBI:29985"/>
        <dbReference type="ChEBI" id="CHEBI:58278"/>
        <dbReference type="ChEBI" id="CHEBI:58359"/>
        <dbReference type="ChEBI" id="CHEBI:58475"/>
        <dbReference type="ChEBI" id="CHEBI:58525"/>
        <dbReference type="EC" id="4.3.2.10"/>
    </reaction>
</comment>
<reference evidence="13 14" key="1">
    <citation type="submission" date="2018-07" db="EMBL/GenBank/DDBJ databases">
        <title>Genomic Encyclopedia of Type Strains, Phase III (KMG-III): the genomes of soil and plant-associated and newly described type strains.</title>
        <authorList>
            <person name="Whitman W."/>
        </authorList>
    </citation>
    <scope>NUCLEOTIDE SEQUENCE [LARGE SCALE GENOMIC DNA]</scope>
    <source>
        <strain evidence="13 14">CECT 8488</strain>
    </source>
</reference>
<feature type="active site" description="Nucleophile" evidence="10 11">
    <location>
        <position position="82"/>
    </location>
</feature>
<evidence type="ECO:0000259" key="12">
    <source>
        <dbReference type="Pfam" id="PF00117"/>
    </source>
</evidence>
<name>A0A3D9HX67_9PROT</name>
<evidence type="ECO:0000256" key="3">
    <source>
        <dbReference type="ARBA" id="ARBA00022605"/>
    </source>
</evidence>
<feature type="active site" evidence="10 11">
    <location>
        <position position="198"/>
    </location>
</feature>
<dbReference type="Proteomes" id="UP000256845">
    <property type="component" value="Unassembled WGS sequence"/>
</dbReference>
<organism evidence="13 14">
    <name type="scientific">Aestuariispira insulae</name>
    <dbReference type="NCBI Taxonomy" id="1461337"/>
    <lineage>
        <taxon>Bacteria</taxon>
        <taxon>Pseudomonadati</taxon>
        <taxon>Pseudomonadota</taxon>
        <taxon>Alphaproteobacteria</taxon>
        <taxon>Rhodospirillales</taxon>
        <taxon>Kiloniellaceae</taxon>
        <taxon>Aestuariispira</taxon>
    </lineage>
</organism>
<dbReference type="OrthoDB" id="9807137at2"/>
<keyword evidence="7 10" id="KW-0456">Lyase</keyword>
<dbReference type="GO" id="GO:0000107">
    <property type="term" value="F:imidazoleglycerol-phosphate synthase activity"/>
    <property type="evidence" value="ECO:0007669"/>
    <property type="project" value="UniProtKB-UniRule"/>
</dbReference>
<evidence type="ECO:0000256" key="1">
    <source>
        <dbReference type="ARBA" id="ARBA00005091"/>
    </source>
</evidence>
<evidence type="ECO:0000256" key="2">
    <source>
        <dbReference type="ARBA" id="ARBA00011152"/>
    </source>
</evidence>
<evidence type="ECO:0000313" key="14">
    <source>
        <dbReference type="Proteomes" id="UP000256845"/>
    </source>
</evidence>
<evidence type="ECO:0000256" key="9">
    <source>
        <dbReference type="ARBA" id="ARBA00049534"/>
    </source>
</evidence>
<gene>
    <name evidence="10" type="primary">hisH</name>
    <name evidence="13" type="ORF">DFP90_101901</name>
</gene>
<dbReference type="Gene3D" id="3.40.50.880">
    <property type="match status" value="1"/>
</dbReference>
<comment type="catalytic activity">
    <reaction evidence="9 10">
        <text>L-glutamine + H2O = L-glutamate + NH4(+)</text>
        <dbReference type="Rhea" id="RHEA:15889"/>
        <dbReference type="ChEBI" id="CHEBI:15377"/>
        <dbReference type="ChEBI" id="CHEBI:28938"/>
        <dbReference type="ChEBI" id="CHEBI:29985"/>
        <dbReference type="ChEBI" id="CHEBI:58359"/>
        <dbReference type="EC" id="3.5.1.2"/>
    </reaction>
</comment>
<keyword evidence="4 10" id="KW-0378">Hydrolase</keyword>
<keyword evidence="13" id="KW-0808">Transferase</keyword>
<dbReference type="NCBIfam" id="TIGR01855">
    <property type="entry name" value="IMP_synth_hisH"/>
    <property type="match status" value="1"/>
</dbReference>
<dbReference type="EC" id="3.5.1.2" evidence="10"/>
<keyword evidence="5 10" id="KW-0315">Glutamine amidotransferase</keyword>
<accession>A0A3D9HX67</accession>
<dbReference type="RefSeq" id="WP_115935182.1">
    <property type="nucleotide sequence ID" value="NZ_QRDW01000001.1"/>
</dbReference>
<evidence type="ECO:0000256" key="7">
    <source>
        <dbReference type="ARBA" id="ARBA00023239"/>
    </source>
</evidence>
<dbReference type="PIRSF" id="PIRSF000495">
    <property type="entry name" value="Amidotransf_hisH"/>
    <property type="match status" value="1"/>
</dbReference>
<dbReference type="PROSITE" id="PS51273">
    <property type="entry name" value="GATASE_TYPE_1"/>
    <property type="match status" value="1"/>
</dbReference>
<evidence type="ECO:0000256" key="5">
    <source>
        <dbReference type="ARBA" id="ARBA00022962"/>
    </source>
</evidence>
<evidence type="ECO:0000256" key="4">
    <source>
        <dbReference type="ARBA" id="ARBA00022801"/>
    </source>
</evidence>
<dbReference type="PANTHER" id="PTHR42701">
    <property type="entry name" value="IMIDAZOLE GLYCEROL PHOSPHATE SYNTHASE SUBUNIT HISH"/>
    <property type="match status" value="1"/>
</dbReference>
<evidence type="ECO:0000256" key="6">
    <source>
        <dbReference type="ARBA" id="ARBA00023102"/>
    </source>
</evidence>
<protein>
    <recommendedName>
        <fullName evidence="10">Imidazole glycerol phosphate synthase subunit HisH</fullName>
        <ecNumber evidence="10">4.3.2.10</ecNumber>
    </recommendedName>
    <alternativeName>
        <fullName evidence="10">IGP synthase glutaminase subunit</fullName>
        <ecNumber evidence="10">3.5.1.2</ecNumber>
    </alternativeName>
    <alternativeName>
        <fullName evidence="10">IGP synthase subunit HisH</fullName>
    </alternativeName>
    <alternativeName>
        <fullName evidence="10">ImGP synthase subunit HisH</fullName>
        <shortName evidence="10">IGPS subunit HisH</shortName>
    </alternativeName>
</protein>
<dbReference type="AlphaFoldDB" id="A0A3D9HX67"/>
<feature type="domain" description="Glutamine amidotransferase" evidence="12">
    <location>
        <begin position="7"/>
        <end position="211"/>
    </location>
</feature>
<dbReference type="CDD" id="cd01748">
    <property type="entry name" value="GATase1_IGP_Synthase"/>
    <property type="match status" value="1"/>
</dbReference>
<dbReference type="GO" id="GO:0000105">
    <property type="term" value="P:L-histidine biosynthetic process"/>
    <property type="evidence" value="ECO:0007669"/>
    <property type="project" value="UniProtKB-UniRule"/>
</dbReference>
<comment type="function">
    <text evidence="10">IGPS catalyzes the conversion of PRFAR and glutamine to IGP, AICAR and glutamate. The HisH subunit catalyzes the hydrolysis of glutamine to glutamate and ammonia as part of the synthesis of IGP and AICAR. The resulting ammonia molecule is channeled to the active site of HisF.</text>
</comment>
<dbReference type="HAMAP" id="MF_00278">
    <property type="entry name" value="HisH"/>
    <property type="match status" value="1"/>
</dbReference>
<evidence type="ECO:0000256" key="11">
    <source>
        <dbReference type="PIRSR" id="PIRSR000495-1"/>
    </source>
</evidence>
<dbReference type="InterPro" id="IPR029062">
    <property type="entry name" value="Class_I_gatase-like"/>
</dbReference>
<dbReference type="GO" id="GO:0004359">
    <property type="term" value="F:glutaminase activity"/>
    <property type="evidence" value="ECO:0007669"/>
    <property type="project" value="UniProtKB-EC"/>
</dbReference>
<dbReference type="PANTHER" id="PTHR42701:SF1">
    <property type="entry name" value="IMIDAZOLE GLYCEROL PHOSPHATE SYNTHASE SUBUNIT HISH"/>
    <property type="match status" value="1"/>
</dbReference>
<dbReference type="GO" id="GO:0005737">
    <property type="term" value="C:cytoplasm"/>
    <property type="evidence" value="ECO:0007669"/>
    <property type="project" value="UniProtKB-SubCell"/>
</dbReference>
<dbReference type="SUPFAM" id="SSF52317">
    <property type="entry name" value="Class I glutamine amidotransferase-like"/>
    <property type="match status" value="1"/>
</dbReference>
<evidence type="ECO:0000313" key="13">
    <source>
        <dbReference type="EMBL" id="RED54098.1"/>
    </source>
</evidence>
<feature type="active site" evidence="10 11">
    <location>
        <position position="196"/>
    </location>
</feature>
<keyword evidence="10" id="KW-0963">Cytoplasm</keyword>
<dbReference type="Pfam" id="PF00117">
    <property type="entry name" value="GATase"/>
    <property type="match status" value="1"/>
</dbReference>
<evidence type="ECO:0000256" key="10">
    <source>
        <dbReference type="HAMAP-Rule" id="MF_00278"/>
    </source>
</evidence>
<keyword evidence="3 10" id="KW-0028">Amino-acid biosynthesis</keyword>
<keyword evidence="14" id="KW-1185">Reference proteome</keyword>
<dbReference type="UniPathway" id="UPA00031">
    <property type="reaction ID" value="UER00010"/>
</dbReference>
<keyword evidence="6 10" id="KW-0368">Histidine biosynthesis</keyword>
<comment type="pathway">
    <text evidence="1 10">Amino-acid biosynthesis; L-histidine biosynthesis; L-histidine from 5-phospho-alpha-D-ribose 1-diphosphate: step 5/9.</text>
</comment>
<evidence type="ECO:0000256" key="8">
    <source>
        <dbReference type="ARBA" id="ARBA00047838"/>
    </source>
</evidence>
<dbReference type="EC" id="4.3.2.10" evidence="10"/>
<proteinExistence type="inferred from homology"/>
<sequence length="214" mass="22922">MNRRVTIVDYGSGNLLSVRRALECCAGEVTLAQTPEQVRHADRLVLPGVGAFAHCMALLRGLDLLDPLKEVAARGNPFLGICVGMQILMTEGHEFGKHAGLGLIDGMVEPIPTLDGDGGRLKVPHIGWNALGEPIAGRWDKTLLDGGLRGGSQVYFVHSYAARPANSDDRLAETRYGGQAICAAVAKDNVVGTQFHPEKSAEAGLDLLERFLGW</sequence>
<comment type="caution">
    <text evidence="13">The sequence shown here is derived from an EMBL/GenBank/DDBJ whole genome shotgun (WGS) entry which is preliminary data.</text>
</comment>
<comment type="subcellular location">
    <subcellularLocation>
        <location evidence="10">Cytoplasm</location>
    </subcellularLocation>
</comment>
<comment type="subunit">
    <text evidence="2 10">Heterodimer of HisH and HisF.</text>
</comment>
<dbReference type="InterPro" id="IPR010139">
    <property type="entry name" value="Imidazole-glycPsynth_HisH"/>
</dbReference>
<dbReference type="InterPro" id="IPR017926">
    <property type="entry name" value="GATASE"/>
</dbReference>